<dbReference type="RefSeq" id="WP_006248328.1">
    <property type="nucleotide sequence ID" value="NZ_CP011098.1"/>
</dbReference>
<reference evidence="1 2" key="1">
    <citation type="submission" date="2018-06" db="EMBL/GenBank/DDBJ databases">
        <authorList>
            <consortium name="Pathogen Informatics"/>
            <person name="Doyle S."/>
        </authorList>
    </citation>
    <scope>NUCLEOTIDE SEQUENCE [LARGE SCALE GENOMIC DNA]</scope>
    <source>
        <strain evidence="1 2">NCTC10638</strain>
    </source>
</reference>
<dbReference type="GeneID" id="67370455"/>
<gene>
    <name evidence="1" type="ORF">NCTC10638_02204</name>
</gene>
<organism evidence="1 2">
    <name type="scientific">Mannheimia haemolytica</name>
    <name type="common">Pasteurella haemolytica</name>
    <dbReference type="NCBI Taxonomy" id="75985"/>
    <lineage>
        <taxon>Bacteria</taxon>
        <taxon>Pseudomonadati</taxon>
        <taxon>Pseudomonadota</taxon>
        <taxon>Gammaproteobacteria</taxon>
        <taxon>Pasteurellales</taxon>
        <taxon>Pasteurellaceae</taxon>
        <taxon>Mannheimia</taxon>
    </lineage>
</organism>
<proteinExistence type="predicted"/>
<evidence type="ECO:0000313" key="2">
    <source>
        <dbReference type="Proteomes" id="UP000254802"/>
    </source>
</evidence>
<evidence type="ECO:0000313" key="1">
    <source>
        <dbReference type="EMBL" id="STY60997.1"/>
    </source>
</evidence>
<dbReference type="AlphaFoldDB" id="A0A378MZB2"/>
<sequence>MLFKEKGYDEFLTQKIAKGRAELESGKGIPLEQATLLVQSTIEETAQELDD</sequence>
<protein>
    <submittedName>
        <fullName evidence="1">Uncharacterized protein</fullName>
    </submittedName>
</protein>
<name>A0A378MZB2_MANHA</name>
<dbReference type="EMBL" id="UGPN01000002">
    <property type="protein sequence ID" value="STY60997.1"/>
    <property type="molecule type" value="Genomic_DNA"/>
</dbReference>
<accession>A0A378MZB2</accession>
<dbReference type="Proteomes" id="UP000254802">
    <property type="component" value="Unassembled WGS sequence"/>
</dbReference>